<dbReference type="OrthoDB" id="5949858at2"/>
<name>A0A4Q7LUA4_9MICO</name>
<gene>
    <name evidence="1" type="ORF">EV141_1512</name>
</gene>
<evidence type="ECO:0000313" key="2">
    <source>
        <dbReference type="Proteomes" id="UP000293519"/>
    </source>
</evidence>
<dbReference type="InterPro" id="IPR036390">
    <property type="entry name" value="WH_DNA-bd_sf"/>
</dbReference>
<dbReference type="Proteomes" id="UP000293519">
    <property type="component" value="Unassembled WGS sequence"/>
</dbReference>
<keyword evidence="2" id="KW-1185">Reference proteome</keyword>
<dbReference type="RefSeq" id="WP_130485316.1">
    <property type="nucleotide sequence ID" value="NZ_SGWW01000002.1"/>
</dbReference>
<sequence>MSTVELLLHPVRLRIVQTMLGRDTITTRELAALLPDVPAATLYRHVGTLVDGGVVRVVAEQPIRGAVERTLALDTARVSVNPDDPALDNPDAVRAGFLACLGSLATAFDHYLDSPQPNLGRDLAGFRQLAFTATDDEWRTAIQAIYDALVPLVTRTEHPEGARRRLFATVSVPADDRRAT</sequence>
<dbReference type="Pfam" id="PF12840">
    <property type="entry name" value="HTH_20"/>
    <property type="match status" value="1"/>
</dbReference>
<dbReference type="InterPro" id="IPR036388">
    <property type="entry name" value="WH-like_DNA-bd_sf"/>
</dbReference>
<dbReference type="AlphaFoldDB" id="A0A4Q7LUA4"/>
<protein>
    <submittedName>
        <fullName evidence="1">Helix-turn-helix protein</fullName>
    </submittedName>
</protein>
<dbReference type="Gene3D" id="6.10.140.2180">
    <property type="match status" value="1"/>
</dbReference>
<comment type="caution">
    <text evidence="1">The sequence shown here is derived from an EMBL/GenBank/DDBJ whole genome shotgun (WGS) entry which is preliminary data.</text>
</comment>
<dbReference type="CDD" id="cd00090">
    <property type="entry name" value="HTH_ARSR"/>
    <property type="match status" value="1"/>
</dbReference>
<evidence type="ECO:0000313" key="1">
    <source>
        <dbReference type="EMBL" id="RZS57792.1"/>
    </source>
</evidence>
<reference evidence="1 2" key="1">
    <citation type="journal article" date="2015" name="Stand. Genomic Sci.">
        <title>Genomic Encyclopedia of Bacterial and Archaeal Type Strains, Phase III: the genomes of soil and plant-associated and newly described type strains.</title>
        <authorList>
            <person name="Whitman W.B."/>
            <person name="Woyke T."/>
            <person name="Klenk H.P."/>
            <person name="Zhou Y."/>
            <person name="Lilburn T.G."/>
            <person name="Beck B.J."/>
            <person name="De Vos P."/>
            <person name="Vandamme P."/>
            <person name="Eisen J.A."/>
            <person name="Garrity G."/>
            <person name="Hugenholtz P."/>
            <person name="Kyrpides N.C."/>
        </authorList>
    </citation>
    <scope>NUCLEOTIDE SEQUENCE [LARGE SCALE GENOMIC DNA]</scope>
    <source>
        <strain evidence="1 2">CV2</strain>
    </source>
</reference>
<proteinExistence type="predicted"/>
<dbReference type="EMBL" id="SGWW01000002">
    <property type="protein sequence ID" value="RZS57792.1"/>
    <property type="molecule type" value="Genomic_DNA"/>
</dbReference>
<accession>A0A4Q7LUA4</accession>
<dbReference type="SUPFAM" id="SSF46785">
    <property type="entry name" value="Winged helix' DNA-binding domain"/>
    <property type="match status" value="1"/>
</dbReference>
<organism evidence="1 2">
    <name type="scientific">Microcella putealis</name>
    <dbReference type="NCBI Taxonomy" id="337005"/>
    <lineage>
        <taxon>Bacteria</taxon>
        <taxon>Bacillati</taxon>
        <taxon>Actinomycetota</taxon>
        <taxon>Actinomycetes</taxon>
        <taxon>Micrococcales</taxon>
        <taxon>Microbacteriaceae</taxon>
        <taxon>Microcella</taxon>
    </lineage>
</organism>
<dbReference type="Gene3D" id="1.10.10.10">
    <property type="entry name" value="Winged helix-like DNA-binding domain superfamily/Winged helix DNA-binding domain"/>
    <property type="match status" value="1"/>
</dbReference>
<dbReference type="InterPro" id="IPR011991">
    <property type="entry name" value="ArsR-like_HTH"/>
</dbReference>